<proteinExistence type="predicted"/>
<dbReference type="PRINTS" id="PR00625">
    <property type="entry name" value="JDOMAIN"/>
</dbReference>
<reference evidence="3 4" key="1">
    <citation type="submission" date="2019-02" db="EMBL/GenBank/DDBJ databases">
        <title>Genomic Encyclopedia of Type Strains, Phase IV (KMG-IV): sequencing the most valuable type-strain genomes for metagenomic binning, comparative biology and taxonomic classification.</title>
        <authorList>
            <person name="Goeker M."/>
        </authorList>
    </citation>
    <scope>NUCLEOTIDE SEQUENCE [LARGE SCALE GENOMIC DNA]</scope>
    <source>
        <strain evidence="3 4">DSM 43045</strain>
    </source>
</reference>
<dbReference type="EMBL" id="SGWY01000001">
    <property type="protein sequence ID" value="RZS67831.1"/>
    <property type="molecule type" value="Genomic_DNA"/>
</dbReference>
<dbReference type="AlphaFoldDB" id="A0A4Q7MHX6"/>
<dbReference type="PROSITE" id="PS50076">
    <property type="entry name" value="DNAJ_2"/>
    <property type="match status" value="1"/>
</dbReference>
<dbReference type="Proteomes" id="UP000293289">
    <property type="component" value="Unassembled WGS sequence"/>
</dbReference>
<dbReference type="Gene3D" id="1.10.287.110">
    <property type="entry name" value="DnaJ domain"/>
    <property type="match status" value="1"/>
</dbReference>
<gene>
    <name evidence="3" type="ORF">EV187_0253</name>
</gene>
<dbReference type="SUPFAM" id="SSF46565">
    <property type="entry name" value="Chaperone J-domain"/>
    <property type="match status" value="1"/>
</dbReference>
<evidence type="ECO:0000256" key="1">
    <source>
        <dbReference type="SAM" id="Phobius"/>
    </source>
</evidence>
<name>A0A4Q7MHX6_9MICO</name>
<dbReference type="CDD" id="cd06257">
    <property type="entry name" value="DnaJ"/>
    <property type="match status" value="1"/>
</dbReference>
<keyword evidence="1" id="KW-0472">Membrane</keyword>
<evidence type="ECO:0000259" key="2">
    <source>
        <dbReference type="PROSITE" id="PS50076"/>
    </source>
</evidence>
<feature type="transmembrane region" description="Helical" evidence="1">
    <location>
        <begin position="173"/>
        <end position="206"/>
    </location>
</feature>
<dbReference type="InterPro" id="IPR036869">
    <property type="entry name" value="J_dom_sf"/>
</dbReference>
<keyword evidence="4" id="KW-1185">Reference proteome</keyword>
<evidence type="ECO:0000313" key="3">
    <source>
        <dbReference type="EMBL" id="RZS67831.1"/>
    </source>
</evidence>
<keyword evidence="1" id="KW-0812">Transmembrane</keyword>
<dbReference type="RefSeq" id="WP_207221703.1">
    <property type="nucleotide sequence ID" value="NZ_SGWY01000001.1"/>
</dbReference>
<feature type="domain" description="J" evidence="2">
    <location>
        <begin position="5"/>
        <end position="75"/>
    </location>
</feature>
<dbReference type="InterPro" id="IPR001623">
    <property type="entry name" value="DnaJ_domain"/>
</dbReference>
<dbReference type="SMART" id="SM00271">
    <property type="entry name" value="DnaJ"/>
    <property type="match status" value="1"/>
</dbReference>
<comment type="caution">
    <text evidence="3">The sequence shown here is derived from an EMBL/GenBank/DDBJ whole genome shotgun (WGS) entry which is preliminary data.</text>
</comment>
<keyword evidence="1" id="KW-1133">Transmembrane helix</keyword>
<evidence type="ECO:0000313" key="4">
    <source>
        <dbReference type="Proteomes" id="UP000293289"/>
    </source>
</evidence>
<accession>A0A4Q7MHX6</accession>
<protein>
    <submittedName>
        <fullName evidence="3">DnaJ-like protein</fullName>
    </submittedName>
</protein>
<feature type="transmembrane region" description="Helical" evidence="1">
    <location>
        <begin position="149"/>
        <end position="167"/>
    </location>
</feature>
<organism evidence="3 4">
    <name type="scientific">Agromyces ramosus</name>
    <dbReference type="NCBI Taxonomy" id="33879"/>
    <lineage>
        <taxon>Bacteria</taxon>
        <taxon>Bacillati</taxon>
        <taxon>Actinomycetota</taxon>
        <taxon>Actinomycetes</taxon>
        <taxon>Micrococcales</taxon>
        <taxon>Microbacteriaceae</taxon>
        <taxon>Agromyces</taxon>
    </lineage>
</organism>
<sequence>MTPDEAAAVLGVRRDADGAEIDRAYRHLARELHPDRFAGRPAADVRAASERFVDVTRARDVLLRTAVDRIRGREGGPGEGGDGGATGGATARRRVRIVDERVVDAEAVRPAGPSSWWLFGTWTLLLLMGAVLALSGLPVWSPIDLSVRVGLLVGSAIATGLTGRRWAWRTTLVLIGVNAVATVLATTIGGLLGLGFMIVASFGLAVQARLVRFPDQ</sequence>
<dbReference type="Pfam" id="PF00226">
    <property type="entry name" value="DnaJ"/>
    <property type="match status" value="1"/>
</dbReference>
<feature type="transmembrane region" description="Helical" evidence="1">
    <location>
        <begin position="116"/>
        <end position="137"/>
    </location>
</feature>